<name>A0A6J4U8J1_9BACT</name>
<sequence>MSFENADRPDLWVPDNPDGSGWADVDWASAVRGSRYHYRHGEPLAEARAKRPPFYRIETRLETERIRPHVNTYYVRGDDLADFLAELVWNGGAEVIWQIEPCESPPPEARVRPLASEPGK</sequence>
<protein>
    <submittedName>
        <fullName evidence="1">Uncharacterized protein</fullName>
    </submittedName>
</protein>
<evidence type="ECO:0000313" key="1">
    <source>
        <dbReference type="EMBL" id="CAA9543264.1"/>
    </source>
</evidence>
<dbReference type="AlphaFoldDB" id="A0A6J4U8J1"/>
<reference evidence="1" key="1">
    <citation type="submission" date="2020-02" db="EMBL/GenBank/DDBJ databases">
        <authorList>
            <person name="Meier V. D."/>
        </authorList>
    </citation>
    <scope>NUCLEOTIDE SEQUENCE</scope>
    <source>
        <strain evidence="1">AVDCRST_MAG43</strain>
    </source>
</reference>
<proteinExistence type="predicted"/>
<accession>A0A6J4U8J1</accession>
<organism evidence="1">
    <name type="scientific">uncultured Thermomicrobiales bacterium</name>
    <dbReference type="NCBI Taxonomy" id="1645740"/>
    <lineage>
        <taxon>Bacteria</taxon>
        <taxon>Pseudomonadati</taxon>
        <taxon>Thermomicrobiota</taxon>
        <taxon>Thermomicrobia</taxon>
        <taxon>Thermomicrobiales</taxon>
        <taxon>environmental samples</taxon>
    </lineage>
</organism>
<gene>
    <name evidence="1" type="ORF">AVDCRST_MAG43-330</name>
</gene>
<dbReference type="EMBL" id="CADCWI010000017">
    <property type="protein sequence ID" value="CAA9543264.1"/>
    <property type="molecule type" value="Genomic_DNA"/>
</dbReference>